<evidence type="ECO:0000313" key="3">
    <source>
        <dbReference type="Proteomes" id="UP000179344"/>
    </source>
</evidence>
<evidence type="ECO:0000313" key="2">
    <source>
        <dbReference type="EMBL" id="OGI43700.1"/>
    </source>
</evidence>
<dbReference type="Gene3D" id="3.30.1330.40">
    <property type="entry name" value="RutC-like"/>
    <property type="match status" value="1"/>
</dbReference>
<dbReference type="SUPFAM" id="SSF55298">
    <property type="entry name" value="YjgF-like"/>
    <property type="match status" value="1"/>
</dbReference>
<sequence length="281" mass="31672">MPQLGGTPLAEVWLSYLPVRRGRSRGIGYSCNDQILFGVLQREVAPSEARFEESVCWAYLDILGLIEGLGYPHLLRVWNYFPQINSEAHGLENYRRFSRGRYQAFERRYGECTRRLPAASALGSRAGGLNIYFIASKEEGTHRENPRQVSAYHYPPQYGPRSPSFARATLKRWGTEEFLFISGTASVVGHETRHQDALEAQLREALRNVEVLLQTTGRDERTRIGGLSDLDSLKVYLRHPQDYAAVKAAVETLVGADVPALYLQGDICRDDLLVEVEGIAR</sequence>
<name>A0A1F6TF06_9PROT</name>
<proteinExistence type="predicted"/>
<dbReference type="EMBL" id="MFST01000103">
    <property type="protein sequence ID" value="OGI43700.1"/>
    <property type="molecule type" value="Genomic_DNA"/>
</dbReference>
<gene>
    <name evidence="2" type="ORF">A2V92_04620</name>
</gene>
<protein>
    <recommendedName>
        <fullName evidence="1">Chorismatase FkbO/Hyg5-like N-terminal domain-containing protein</fullName>
    </recommendedName>
</protein>
<dbReference type="CDD" id="cd06153">
    <property type="entry name" value="YjgF_YER057c_UK114_like_5"/>
    <property type="match status" value="1"/>
</dbReference>
<dbReference type="Proteomes" id="UP000179344">
    <property type="component" value="Unassembled WGS sequence"/>
</dbReference>
<organism evidence="2 3">
    <name type="scientific">Candidatus Muproteobacteria bacterium RBG_16_65_31</name>
    <dbReference type="NCBI Taxonomy" id="1817759"/>
    <lineage>
        <taxon>Bacteria</taxon>
        <taxon>Pseudomonadati</taxon>
        <taxon>Pseudomonadota</taxon>
        <taxon>Candidatus Muproteobacteria</taxon>
    </lineage>
</organism>
<feature type="domain" description="Chorismatase FkbO/Hyg5-like N-terminal" evidence="1">
    <location>
        <begin position="11"/>
        <end position="135"/>
    </location>
</feature>
<evidence type="ECO:0000259" key="1">
    <source>
        <dbReference type="Pfam" id="PF21168"/>
    </source>
</evidence>
<dbReference type="InterPro" id="IPR049368">
    <property type="entry name" value="FkbO_Hyg5-like_N"/>
</dbReference>
<reference evidence="2 3" key="1">
    <citation type="journal article" date="2016" name="Nat. Commun.">
        <title>Thousands of microbial genomes shed light on interconnected biogeochemical processes in an aquifer system.</title>
        <authorList>
            <person name="Anantharaman K."/>
            <person name="Brown C.T."/>
            <person name="Hug L.A."/>
            <person name="Sharon I."/>
            <person name="Castelle C.J."/>
            <person name="Probst A.J."/>
            <person name="Thomas B.C."/>
            <person name="Singh A."/>
            <person name="Wilkins M.J."/>
            <person name="Karaoz U."/>
            <person name="Brodie E.L."/>
            <person name="Williams K.H."/>
            <person name="Hubbard S.S."/>
            <person name="Banfield J.F."/>
        </authorList>
    </citation>
    <scope>NUCLEOTIDE SEQUENCE [LARGE SCALE GENOMIC DNA]</scope>
</reference>
<accession>A0A1F6TF06</accession>
<dbReference type="AlphaFoldDB" id="A0A1F6TF06"/>
<comment type="caution">
    <text evidence="2">The sequence shown here is derived from an EMBL/GenBank/DDBJ whole genome shotgun (WGS) entry which is preliminary data.</text>
</comment>
<dbReference type="Pfam" id="PF21168">
    <property type="entry name" value="FkbO_Hyg5-like_N"/>
    <property type="match status" value="1"/>
</dbReference>
<dbReference type="InterPro" id="IPR035959">
    <property type="entry name" value="RutC-like_sf"/>
</dbReference>